<dbReference type="InterPro" id="IPR004147">
    <property type="entry name" value="ABC1_dom"/>
</dbReference>
<dbReference type="SUPFAM" id="SSF56112">
    <property type="entry name" value="Protein kinase-like (PK-like)"/>
    <property type="match status" value="1"/>
</dbReference>
<dbReference type="Pfam" id="PF03109">
    <property type="entry name" value="ABC1"/>
    <property type="match status" value="1"/>
</dbReference>
<dbReference type="AlphaFoldDB" id="A0AA49JEX1"/>
<dbReference type="Gene3D" id="1.10.510.10">
    <property type="entry name" value="Transferase(Phosphotransferase) domain 1"/>
    <property type="match status" value="1"/>
</dbReference>
<dbReference type="GO" id="GO:0005524">
    <property type="term" value="F:ATP binding"/>
    <property type="evidence" value="ECO:0007669"/>
    <property type="project" value="UniProtKB-KW"/>
</dbReference>
<evidence type="ECO:0000259" key="5">
    <source>
        <dbReference type="PROSITE" id="PS50011"/>
    </source>
</evidence>
<name>A0AA49JEX1_9BACT</name>
<evidence type="ECO:0000256" key="4">
    <source>
        <dbReference type="ARBA" id="ARBA00022840"/>
    </source>
</evidence>
<dbReference type="InterPro" id="IPR011009">
    <property type="entry name" value="Kinase-like_dom_sf"/>
</dbReference>
<evidence type="ECO:0000256" key="3">
    <source>
        <dbReference type="ARBA" id="ARBA00022741"/>
    </source>
</evidence>
<proteinExistence type="inferred from homology"/>
<dbReference type="InterPro" id="IPR051409">
    <property type="entry name" value="Atypical_kinase_ADCK"/>
</dbReference>
<keyword evidence="6" id="KW-0418">Kinase</keyword>
<keyword evidence="2" id="KW-0808">Transferase</keyword>
<dbReference type="GO" id="GO:0004672">
    <property type="term" value="F:protein kinase activity"/>
    <property type="evidence" value="ECO:0007669"/>
    <property type="project" value="InterPro"/>
</dbReference>
<dbReference type="CDD" id="cd13970">
    <property type="entry name" value="ABC1_ADCK3"/>
    <property type="match status" value="1"/>
</dbReference>
<dbReference type="InterPro" id="IPR000719">
    <property type="entry name" value="Prot_kinase_dom"/>
</dbReference>
<reference evidence="6" key="2">
    <citation type="journal article" date="2024" name="Antonie Van Leeuwenhoek">
        <title>Roseihalotalea indica gen. nov., sp. nov., a halophilic Bacteroidetes from mesopelagic Southwest Indian Ocean with higher carbohydrate metabolic potential.</title>
        <authorList>
            <person name="Chen B."/>
            <person name="Zhang M."/>
            <person name="Lin D."/>
            <person name="Ye J."/>
            <person name="Tang K."/>
        </authorList>
    </citation>
    <scope>NUCLEOTIDE SEQUENCE</scope>
    <source>
        <strain evidence="6">TK19036</strain>
    </source>
</reference>
<accession>A0AA49JEX1</accession>
<keyword evidence="4" id="KW-0067">ATP-binding</keyword>
<keyword evidence="3" id="KW-0547">Nucleotide-binding</keyword>
<evidence type="ECO:0000256" key="2">
    <source>
        <dbReference type="ARBA" id="ARBA00022679"/>
    </source>
</evidence>
<dbReference type="PROSITE" id="PS50011">
    <property type="entry name" value="PROTEIN_KINASE_DOM"/>
    <property type="match status" value="1"/>
</dbReference>
<sequence length="441" mass="50944">MKEQNKIPTSKVQRATRFVRTGAKVGGNYVKYYTRRALNQPVTREALHEDNAQDIYNELSELKGSALKVLQMMSMDKNLLPTAYTDRFAMAQYSAPPLSYPLVVKTFQNYFGKGPNELYDTFTRQAKNAASIGQVHQATLDGKKLAVKIQYPGVANSISSDLKIVKPFAIRLFNINERDLDHYLQEVEGKLIEETEYELEVRRGIEISEQCGDIENIDFPTYYPEMSSERIITMDWLDGMHMKEFIATNPSQEVRNSIGQALWDFYNQQVHYLKQVHADPHPGNFLLRDDGTLGVIDFGCVKEIPETFYQQYFSLIRQDILLKPEELDATFYALGFINDDDTEAEKKVFKSIFVEMIQLLGRPFHYDEFDFADDDYFKQIFDLSERVSNTEEVRRSRTARGPRDALYINRTYFGLYNLLNALGAKVITRKPEWLQAAAFSE</sequence>
<dbReference type="EMBL" id="CP120682">
    <property type="protein sequence ID" value="WKN37826.1"/>
    <property type="molecule type" value="Genomic_DNA"/>
</dbReference>
<dbReference type="PANTHER" id="PTHR43851">
    <property type="match status" value="1"/>
</dbReference>
<dbReference type="InterPro" id="IPR034646">
    <property type="entry name" value="ADCK3_dom"/>
</dbReference>
<dbReference type="PANTHER" id="PTHR43851:SF3">
    <property type="entry name" value="COENZYME Q8"/>
    <property type="match status" value="1"/>
</dbReference>
<feature type="domain" description="Protein kinase" evidence="5">
    <location>
        <begin position="121"/>
        <end position="441"/>
    </location>
</feature>
<evidence type="ECO:0000256" key="1">
    <source>
        <dbReference type="ARBA" id="ARBA00009670"/>
    </source>
</evidence>
<gene>
    <name evidence="6" type="ORF">K4G66_03770</name>
</gene>
<reference evidence="6" key="1">
    <citation type="journal article" date="2023" name="Comput. Struct. Biotechnol. J.">
        <title>Discovery of a novel marine Bacteroidetes with a rich repertoire of carbohydrate-active enzymes.</title>
        <authorList>
            <person name="Chen B."/>
            <person name="Liu G."/>
            <person name="Chen Q."/>
            <person name="Wang H."/>
            <person name="Liu L."/>
            <person name="Tang K."/>
        </authorList>
    </citation>
    <scope>NUCLEOTIDE SEQUENCE</scope>
    <source>
        <strain evidence="6">TK19036</strain>
    </source>
</reference>
<evidence type="ECO:0000313" key="6">
    <source>
        <dbReference type="EMBL" id="WKN37826.1"/>
    </source>
</evidence>
<comment type="similarity">
    <text evidence="1">Belongs to the protein kinase superfamily. ADCK protein kinase family.</text>
</comment>
<organism evidence="6">
    <name type="scientific">Roseihalotalea indica</name>
    <dbReference type="NCBI Taxonomy" id="2867963"/>
    <lineage>
        <taxon>Bacteria</taxon>
        <taxon>Pseudomonadati</taxon>
        <taxon>Bacteroidota</taxon>
        <taxon>Cytophagia</taxon>
        <taxon>Cytophagales</taxon>
        <taxon>Catalimonadaceae</taxon>
        <taxon>Roseihalotalea</taxon>
    </lineage>
</organism>
<protein>
    <submittedName>
        <fullName evidence="6">AarF/ABC1/UbiB kinase family protein</fullName>
    </submittedName>
</protein>